<evidence type="ECO:0000313" key="4">
    <source>
        <dbReference type="Proteomes" id="UP000663829"/>
    </source>
</evidence>
<comment type="caution">
    <text evidence="2">The sequence shown here is derived from an EMBL/GenBank/DDBJ whole genome shotgun (WGS) entry which is preliminary data.</text>
</comment>
<dbReference type="InterPro" id="IPR013320">
    <property type="entry name" value="ConA-like_dom_sf"/>
</dbReference>
<dbReference type="InterPro" id="IPR005184">
    <property type="entry name" value="DUF306_Meta_HslJ"/>
</dbReference>
<protein>
    <recommendedName>
        <fullName evidence="1">B30.2/SPRY domain-containing protein</fullName>
    </recommendedName>
</protein>
<proteinExistence type="predicted"/>
<dbReference type="AlphaFoldDB" id="A0A815RRW3"/>
<dbReference type="Proteomes" id="UP000681722">
    <property type="component" value="Unassembled WGS sequence"/>
</dbReference>
<dbReference type="EMBL" id="CAJNOQ010021061">
    <property type="protein sequence ID" value="CAF1480037.1"/>
    <property type="molecule type" value="Genomic_DNA"/>
</dbReference>
<gene>
    <name evidence="2" type="ORF">GPM918_LOCUS35801</name>
    <name evidence="3" type="ORF">SRO942_LOCUS36524</name>
</gene>
<dbReference type="OrthoDB" id="10070943at2759"/>
<dbReference type="InterPro" id="IPR038670">
    <property type="entry name" value="HslJ-like_sf"/>
</dbReference>
<feature type="domain" description="B30.2/SPRY" evidence="1">
    <location>
        <begin position="1"/>
        <end position="164"/>
    </location>
</feature>
<organism evidence="2 4">
    <name type="scientific">Didymodactylos carnosus</name>
    <dbReference type="NCBI Taxonomy" id="1234261"/>
    <lineage>
        <taxon>Eukaryota</taxon>
        <taxon>Metazoa</taxon>
        <taxon>Spiralia</taxon>
        <taxon>Gnathifera</taxon>
        <taxon>Rotifera</taxon>
        <taxon>Eurotatoria</taxon>
        <taxon>Bdelloidea</taxon>
        <taxon>Philodinida</taxon>
        <taxon>Philodinidae</taxon>
        <taxon>Didymodactylos</taxon>
    </lineage>
</organism>
<dbReference type="EMBL" id="CAJOBC010086537">
    <property type="protein sequence ID" value="CAF4345325.1"/>
    <property type="molecule type" value="Genomic_DNA"/>
</dbReference>
<dbReference type="Proteomes" id="UP000663829">
    <property type="component" value="Unassembled WGS sequence"/>
</dbReference>
<evidence type="ECO:0000259" key="1">
    <source>
        <dbReference type="PROSITE" id="PS50188"/>
    </source>
</evidence>
<dbReference type="Gene3D" id="2.40.128.270">
    <property type="match status" value="1"/>
</dbReference>
<evidence type="ECO:0000313" key="2">
    <source>
        <dbReference type="EMBL" id="CAF1480037.1"/>
    </source>
</evidence>
<sequence length="309" mass="34270">MDTWLCEDSSSISSNGHMVKVNGSQSGTPVNALFKDKDGGAVDGQHYWEFKFNKVDSAFIGVTTESKFAPGYGLKGLMYGGPGNLSDGSSGLAFGFGPKIKDGDKIGLLLDLNNNDLKLHIFHNDQSIGTAFHLQGSYPTPLFPVVHFDGDGEMTIRKLNKIPTELKRNQANFTGIEGDWKMKDKFEKLSDGCNWKNYTFNIESAANDGRKDIYRLSVGICNRLWSEITKESDGTWKIGGIMSTRKGGQPEEMTAEHTVGEFLRHLKNIDLDSVGCLILKTDNYEQMVLQRYSKDVPKPVTQNIFDAGY</sequence>
<dbReference type="SUPFAM" id="SSF49899">
    <property type="entry name" value="Concanavalin A-like lectins/glucanases"/>
    <property type="match status" value="1"/>
</dbReference>
<dbReference type="PROSITE" id="PS50188">
    <property type="entry name" value="B302_SPRY"/>
    <property type="match status" value="1"/>
</dbReference>
<dbReference type="InterPro" id="IPR043136">
    <property type="entry name" value="B30.2/SPRY_sf"/>
</dbReference>
<keyword evidence="4" id="KW-1185">Reference proteome</keyword>
<dbReference type="InterPro" id="IPR001870">
    <property type="entry name" value="B30.2/SPRY"/>
</dbReference>
<reference evidence="2" key="1">
    <citation type="submission" date="2021-02" db="EMBL/GenBank/DDBJ databases">
        <authorList>
            <person name="Nowell W R."/>
        </authorList>
    </citation>
    <scope>NUCLEOTIDE SEQUENCE</scope>
</reference>
<dbReference type="Gene3D" id="2.60.120.920">
    <property type="match status" value="1"/>
</dbReference>
<evidence type="ECO:0000313" key="3">
    <source>
        <dbReference type="EMBL" id="CAF4345325.1"/>
    </source>
</evidence>
<dbReference type="Pfam" id="PF03724">
    <property type="entry name" value="META"/>
    <property type="match status" value="1"/>
</dbReference>
<name>A0A815RRW3_9BILA</name>
<accession>A0A815RRW3</accession>